<dbReference type="Gene3D" id="3.40.50.2300">
    <property type="match status" value="2"/>
</dbReference>
<dbReference type="InterPro" id="IPR028082">
    <property type="entry name" value="Peripla_BP_I"/>
</dbReference>
<feature type="domain" description="Leucine-binding protein" evidence="2">
    <location>
        <begin position="3"/>
        <end position="211"/>
    </location>
</feature>
<dbReference type="SUPFAM" id="SSF53822">
    <property type="entry name" value="Periplasmic binding protein-like I"/>
    <property type="match status" value="1"/>
</dbReference>
<reference evidence="3" key="1">
    <citation type="submission" date="2010-07" db="EMBL/GenBank/DDBJ databases">
        <authorList>
            <consortium name="CONSOLIDER consortium CSD2007-00005"/>
            <person name="Guazzaroni M.-E."/>
            <person name="Richter M."/>
            <person name="Garcia-Salamanca A."/>
            <person name="Yarza P."/>
            <person name="Ferrer M."/>
        </authorList>
    </citation>
    <scope>NUCLEOTIDE SEQUENCE</scope>
</reference>
<evidence type="ECO:0000313" key="3">
    <source>
        <dbReference type="EMBL" id="EFK95380.1"/>
    </source>
</evidence>
<protein>
    <recommendedName>
        <fullName evidence="2">Leucine-binding protein domain-containing protein</fullName>
    </recommendedName>
</protein>
<evidence type="ECO:0000256" key="1">
    <source>
        <dbReference type="ARBA" id="ARBA00022729"/>
    </source>
</evidence>
<dbReference type="Pfam" id="PF13458">
    <property type="entry name" value="Peripla_BP_6"/>
    <property type="match status" value="1"/>
</dbReference>
<proteinExistence type="predicted"/>
<accession>D9PM24</accession>
<gene>
    <name evidence="3" type="ORF">LDC_2602</name>
</gene>
<comment type="caution">
    <text evidence="3">The sequence shown here is derived from an EMBL/GenBank/DDBJ whole genome shotgun (WGS) entry which is preliminary data.</text>
</comment>
<keyword evidence="1" id="KW-0732">Signal</keyword>
<dbReference type="EMBL" id="ADZX01000791">
    <property type="protein sequence ID" value="EFK95380.1"/>
    <property type="molecule type" value="Genomic_DNA"/>
</dbReference>
<organism evidence="3">
    <name type="scientific">sediment metagenome</name>
    <dbReference type="NCBI Taxonomy" id="749907"/>
    <lineage>
        <taxon>unclassified sequences</taxon>
        <taxon>metagenomes</taxon>
        <taxon>ecological metagenomes</taxon>
    </lineage>
</organism>
<evidence type="ECO:0000259" key="2">
    <source>
        <dbReference type="Pfam" id="PF13458"/>
    </source>
</evidence>
<sequence length="247" mass="26948">MGPWYFGSEANNEETSKCILPILKRDGFTKIGMIFDNVLAGRESLALVKKLAPSFGLEFVGDVATEINATDATAEVSRMKALNPQAIWMFSYGPSTAAVAKAQKALSWRIPIYALSLTTIPATKMAGIEPFEGWRLVSWCNNDAPEVQPVIKDYKQIYGSDPTEVGYFMGTYAATLVQVHVLKAMAEKNLPFTRSGLRDAAANLSGGVQVPIPKPRLTKAYGDPPHILVRAEDFIALEMKGGKLVSY</sequence>
<name>D9PM24_9ZZZZ</name>
<dbReference type="InterPro" id="IPR028081">
    <property type="entry name" value="Leu-bd"/>
</dbReference>
<dbReference type="AlphaFoldDB" id="D9PM24"/>
<reference evidence="3" key="2">
    <citation type="journal article" date="2011" name="Microb. Ecol.">
        <title>Taxonomic and Functional Metagenomic Profiling of the Microbial Community in the Anoxic Sediment of a Sub-saline Shallow Lake (Laguna de Carrizo, Central Spain).</title>
        <authorList>
            <person name="Ferrer M."/>
            <person name="Guazzaroni M.E."/>
            <person name="Richter M."/>
            <person name="Garcia-Salamanca A."/>
            <person name="Yarza P."/>
            <person name="Suarez-Suarez A."/>
            <person name="Solano J."/>
            <person name="Alcaide M."/>
            <person name="van Dillewijn P."/>
            <person name="Molina-Henares M.A."/>
            <person name="Lopez-Cortes N."/>
            <person name="Al-Ramahi Y."/>
            <person name="Guerrero C."/>
            <person name="Acosta A."/>
            <person name="de Eugenio L.I."/>
            <person name="Martinez V."/>
            <person name="Marques S."/>
            <person name="Rojo F."/>
            <person name="Santero E."/>
            <person name="Genilloud O."/>
            <person name="Perez-Perez J."/>
            <person name="Rossello-Mora R."/>
            <person name="Ramos J.L."/>
        </authorList>
    </citation>
    <scope>NUCLEOTIDE SEQUENCE</scope>
</reference>